<feature type="region of interest" description="Disordered" evidence="7">
    <location>
        <begin position="1"/>
        <end position="39"/>
    </location>
</feature>
<accession>I0IE80</accession>
<dbReference type="InterPro" id="IPR000754">
    <property type="entry name" value="Ribosomal_uS9"/>
</dbReference>
<proteinExistence type="inferred from homology"/>
<evidence type="ECO:0000256" key="2">
    <source>
        <dbReference type="ARBA" id="ARBA00022980"/>
    </source>
</evidence>
<dbReference type="EMBL" id="AP012338">
    <property type="protein sequence ID" value="BAM03568.1"/>
    <property type="molecule type" value="Genomic_DNA"/>
</dbReference>
<keyword evidence="2 5" id="KW-0689">Ribosomal protein</keyword>
<reference evidence="8 9" key="1">
    <citation type="submission" date="2012-02" db="EMBL/GenBank/DDBJ databases">
        <title>Complete genome sequence of Phycisphaera mikurensis NBRC 102666.</title>
        <authorList>
            <person name="Ankai A."/>
            <person name="Hosoyama A."/>
            <person name="Terui Y."/>
            <person name="Sekine M."/>
            <person name="Fukai R."/>
            <person name="Kato Y."/>
            <person name="Nakamura S."/>
            <person name="Yamada-Narita S."/>
            <person name="Kawakoshi A."/>
            <person name="Fukunaga Y."/>
            <person name="Yamazaki S."/>
            <person name="Fujita N."/>
        </authorList>
    </citation>
    <scope>NUCLEOTIDE SEQUENCE [LARGE SCALE GENOMIC DNA]</scope>
    <source>
        <strain evidence="9">NBRC 102666 / KCTC 22515 / FYK2301M01</strain>
    </source>
</reference>
<keyword evidence="9" id="KW-1185">Reference proteome</keyword>
<gene>
    <name evidence="5 8" type="primary">rpsI</name>
    <name evidence="8" type="ordered locus">PSMK_14090</name>
</gene>
<dbReference type="KEGG" id="phm:PSMK_14090"/>
<dbReference type="Gene3D" id="3.30.230.10">
    <property type="match status" value="1"/>
</dbReference>
<dbReference type="GO" id="GO:0003735">
    <property type="term" value="F:structural constituent of ribosome"/>
    <property type="evidence" value="ECO:0007669"/>
    <property type="project" value="InterPro"/>
</dbReference>
<organism evidence="8 9">
    <name type="scientific">Phycisphaera mikurensis (strain NBRC 102666 / KCTC 22515 / FYK2301M01)</name>
    <dbReference type="NCBI Taxonomy" id="1142394"/>
    <lineage>
        <taxon>Bacteria</taxon>
        <taxon>Pseudomonadati</taxon>
        <taxon>Planctomycetota</taxon>
        <taxon>Phycisphaerae</taxon>
        <taxon>Phycisphaerales</taxon>
        <taxon>Phycisphaeraceae</taxon>
        <taxon>Phycisphaera</taxon>
    </lineage>
</organism>
<dbReference type="GO" id="GO:0015935">
    <property type="term" value="C:small ribosomal subunit"/>
    <property type="evidence" value="ECO:0007669"/>
    <property type="project" value="TreeGrafter"/>
</dbReference>
<dbReference type="Pfam" id="PF00380">
    <property type="entry name" value="Ribosomal_S9"/>
    <property type="match status" value="1"/>
</dbReference>
<evidence type="ECO:0000256" key="4">
    <source>
        <dbReference type="ARBA" id="ARBA00035259"/>
    </source>
</evidence>
<dbReference type="GO" id="GO:0005737">
    <property type="term" value="C:cytoplasm"/>
    <property type="evidence" value="ECO:0007669"/>
    <property type="project" value="UniProtKB-ARBA"/>
</dbReference>
<dbReference type="PROSITE" id="PS00360">
    <property type="entry name" value="RIBOSOMAL_S9"/>
    <property type="match status" value="1"/>
</dbReference>
<dbReference type="AlphaFoldDB" id="I0IE80"/>
<keyword evidence="3 5" id="KW-0687">Ribonucleoprotein</keyword>
<dbReference type="Proteomes" id="UP000007881">
    <property type="component" value="Chromosome"/>
</dbReference>
<dbReference type="eggNOG" id="COG0103">
    <property type="taxonomic scope" value="Bacteria"/>
</dbReference>
<evidence type="ECO:0000256" key="5">
    <source>
        <dbReference type="HAMAP-Rule" id="MF_00532"/>
    </source>
</evidence>
<dbReference type="InterPro" id="IPR020568">
    <property type="entry name" value="Ribosomal_Su5_D2-typ_SF"/>
</dbReference>
<evidence type="ECO:0000256" key="7">
    <source>
        <dbReference type="SAM" id="MobiDB-lite"/>
    </source>
</evidence>
<dbReference type="InterPro" id="IPR014721">
    <property type="entry name" value="Ribsml_uS5_D2-typ_fold_subgr"/>
</dbReference>
<dbReference type="PANTHER" id="PTHR21569:SF1">
    <property type="entry name" value="SMALL RIBOSOMAL SUBUNIT PROTEIN US9M"/>
    <property type="match status" value="1"/>
</dbReference>
<sequence length="173" mass="18747">MAPTTLALGDPNPVAEEAPAAAPRPLAEPARRDAGGFVWGTGRRKTAVARVRVRPTKNEGEGGGEFVISSTKAKNKSIDEFFSEPQHRIACRKPQEATGMTGKLDIYVNVQGGGITGQAEAVLLGVARALKGYDPTLEQTLRDAELLTRDSRKVERKKYGQAGARKRFQFSKR</sequence>
<dbReference type="InterPro" id="IPR023035">
    <property type="entry name" value="Ribosomal_uS9_bac/plastid"/>
</dbReference>
<dbReference type="FunFam" id="3.30.230.10:FF:000001">
    <property type="entry name" value="30S ribosomal protein S9"/>
    <property type="match status" value="1"/>
</dbReference>
<dbReference type="SUPFAM" id="SSF54211">
    <property type="entry name" value="Ribosomal protein S5 domain 2-like"/>
    <property type="match status" value="1"/>
</dbReference>
<evidence type="ECO:0000313" key="9">
    <source>
        <dbReference type="Proteomes" id="UP000007881"/>
    </source>
</evidence>
<name>I0IE80_PHYMF</name>
<dbReference type="GO" id="GO:0006412">
    <property type="term" value="P:translation"/>
    <property type="evidence" value="ECO:0007669"/>
    <property type="project" value="UniProtKB-UniRule"/>
</dbReference>
<dbReference type="PATRIC" id="fig|1142394.8.peg.1446"/>
<feature type="compositionally biased region" description="Low complexity" evidence="7">
    <location>
        <begin position="11"/>
        <end position="28"/>
    </location>
</feature>
<dbReference type="HAMAP" id="MF_00532_B">
    <property type="entry name" value="Ribosomal_uS9_B"/>
    <property type="match status" value="1"/>
</dbReference>
<comment type="similarity">
    <text evidence="1 5 6">Belongs to the universal ribosomal protein uS9 family.</text>
</comment>
<dbReference type="InterPro" id="IPR020574">
    <property type="entry name" value="Ribosomal_uS9_CS"/>
</dbReference>
<dbReference type="HOGENOM" id="CLU_046483_2_0_0"/>
<evidence type="ECO:0000256" key="3">
    <source>
        <dbReference type="ARBA" id="ARBA00023274"/>
    </source>
</evidence>
<protein>
    <recommendedName>
        <fullName evidence="4 5">Small ribosomal subunit protein uS9</fullName>
    </recommendedName>
</protein>
<evidence type="ECO:0000256" key="6">
    <source>
        <dbReference type="RuleBase" id="RU003815"/>
    </source>
</evidence>
<evidence type="ECO:0000256" key="1">
    <source>
        <dbReference type="ARBA" id="ARBA00005251"/>
    </source>
</evidence>
<evidence type="ECO:0000313" key="8">
    <source>
        <dbReference type="EMBL" id="BAM03568.1"/>
    </source>
</evidence>
<dbReference type="STRING" id="1142394.PSMK_14090"/>
<dbReference type="NCBIfam" id="NF001099">
    <property type="entry name" value="PRK00132.1"/>
    <property type="match status" value="1"/>
</dbReference>
<dbReference type="PANTHER" id="PTHR21569">
    <property type="entry name" value="RIBOSOMAL PROTEIN S9"/>
    <property type="match status" value="1"/>
</dbReference>
<dbReference type="GO" id="GO:0003723">
    <property type="term" value="F:RNA binding"/>
    <property type="evidence" value="ECO:0007669"/>
    <property type="project" value="TreeGrafter"/>
</dbReference>